<evidence type="ECO:0000313" key="1">
    <source>
        <dbReference type="EMBL" id="XBH12354.1"/>
    </source>
</evidence>
<protein>
    <recommendedName>
        <fullName evidence="2">Transposase</fullName>
    </recommendedName>
</protein>
<evidence type="ECO:0008006" key="2">
    <source>
        <dbReference type="Google" id="ProtNLM"/>
    </source>
</evidence>
<accession>A0AAU7D4Z4</accession>
<dbReference type="RefSeq" id="WP_348269418.1">
    <property type="nucleotide sequence ID" value="NZ_CP121195.1"/>
</dbReference>
<dbReference type="AlphaFoldDB" id="A0AAU7D4Z4"/>
<name>A0AAU7D4Z4_9BACT</name>
<gene>
    <name evidence="1" type="ORF">P8936_11665</name>
</gene>
<dbReference type="EMBL" id="CP121195">
    <property type="protein sequence ID" value="XBH12354.1"/>
    <property type="molecule type" value="Genomic_DNA"/>
</dbReference>
<reference evidence="1" key="1">
    <citation type="submission" date="2023-03" db="EMBL/GenBank/DDBJ databases">
        <title>Edaphobacter sp.</title>
        <authorList>
            <person name="Huber K.J."/>
            <person name="Papendorf J."/>
            <person name="Pilke C."/>
            <person name="Bunk B."/>
            <person name="Sproeer C."/>
            <person name="Pester M."/>
        </authorList>
    </citation>
    <scope>NUCLEOTIDE SEQUENCE</scope>
    <source>
        <strain evidence="1">DSM 109920</strain>
    </source>
</reference>
<sequence length="156" mass="16994">MMPPSRLKMATFTSADVDLDGLRDSVAQIMQAIRTTLRNLGIEHCAAKGEASIVAWADSFHPHVHAIVNTAPGGKGYIKASDWQHEWLSALPSYLQPPIGGAHVKPVRDLERACRYFTKSPFRYATSSTIGSVLEGISALKGVVRFSTSGAFRPRD</sequence>
<organism evidence="1">
    <name type="scientific">Edaphobacter paludis</name>
    <dbReference type="NCBI Taxonomy" id="3035702"/>
    <lineage>
        <taxon>Bacteria</taxon>
        <taxon>Pseudomonadati</taxon>
        <taxon>Acidobacteriota</taxon>
        <taxon>Terriglobia</taxon>
        <taxon>Terriglobales</taxon>
        <taxon>Acidobacteriaceae</taxon>
        <taxon>Edaphobacter</taxon>
    </lineage>
</organism>
<proteinExistence type="predicted"/>